<organism evidence="2 3">
    <name type="scientific">Caenorhabditis remanei</name>
    <name type="common">Caenorhabditis vulgaris</name>
    <dbReference type="NCBI Taxonomy" id="31234"/>
    <lineage>
        <taxon>Eukaryota</taxon>
        <taxon>Metazoa</taxon>
        <taxon>Ecdysozoa</taxon>
        <taxon>Nematoda</taxon>
        <taxon>Chromadorea</taxon>
        <taxon>Rhabditida</taxon>
        <taxon>Rhabditina</taxon>
        <taxon>Rhabditomorpha</taxon>
        <taxon>Rhabditoidea</taxon>
        <taxon>Rhabditidae</taxon>
        <taxon>Peloderinae</taxon>
        <taxon>Caenorhabditis</taxon>
    </lineage>
</organism>
<dbReference type="KEGG" id="crq:GCK72_014022"/>
<dbReference type="GeneID" id="9828715"/>
<proteinExistence type="predicted"/>
<reference evidence="2 3" key="1">
    <citation type="submission" date="2019-12" db="EMBL/GenBank/DDBJ databases">
        <title>Chromosome-level assembly of the Caenorhabditis remanei genome.</title>
        <authorList>
            <person name="Teterina A.A."/>
            <person name="Willis J.H."/>
            <person name="Phillips P.C."/>
        </authorList>
    </citation>
    <scope>NUCLEOTIDE SEQUENCE [LARGE SCALE GENOMIC DNA]</scope>
    <source>
        <strain evidence="2 3">PX506</strain>
        <tissue evidence="2">Whole organism</tissue>
    </source>
</reference>
<protein>
    <submittedName>
        <fullName evidence="2">Uncharacterized protein</fullName>
    </submittedName>
</protein>
<dbReference type="Pfam" id="PF10327">
    <property type="entry name" value="7TM_GPCR_Sri"/>
    <property type="match status" value="1"/>
</dbReference>
<accession>A0A6A5GSM1</accession>
<keyword evidence="1" id="KW-1133">Transmembrane helix</keyword>
<feature type="transmembrane region" description="Helical" evidence="1">
    <location>
        <begin position="31"/>
        <end position="54"/>
    </location>
</feature>
<sequence length="100" mass="11104">MAQATIPFIVIIIPIGTIVYFFVHVVPNAQYISNAMMAIYSFHASLSTTVMIISTPQYRKMIRRGFRSPTAAISPQMTRVVPNSANSATIRMKKLSTPDL</sequence>
<gene>
    <name evidence="2" type="ORF">GCK72_014022</name>
</gene>
<comment type="caution">
    <text evidence="2">The sequence shown here is derived from an EMBL/GenBank/DDBJ whole genome shotgun (WGS) entry which is preliminary data.</text>
</comment>
<keyword evidence="1" id="KW-0472">Membrane</keyword>
<evidence type="ECO:0000256" key="1">
    <source>
        <dbReference type="SAM" id="Phobius"/>
    </source>
</evidence>
<dbReference type="Proteomes" id="UP000483820">
    <property type="component" value="Chromosome IV"/>
</dbReference>
<evidence type="ECO:0000313" key="3">
    <source>
        <dbReference type="Proteomes" id="UP000483820"/>
    </source>
</evidence>
<keyword evidence="1" id="KW-0812">Transmembrane</keyword>
<dbReference type="EMBL" id="WUAV01000004">
    <property type="protein sequence ID" value="KAF1757566.1"/>
    <property type="molecule type" value="Genomic_DNA"/>
</dbReference>
<evidence type="ECO:0000313" key="2">
    <source>
        <dbReference type="EMBL" id="KAF1757566.1"/>
    </source>
</evidence>
<feature type="transmembrane region" description="Helical" evidence="1">
    <location>
        <begin position="7"/>
        <end position="25"/>
    </location>
</feature>
<dbReference type="RefSeq" id="XP_003107742.2">
    <property type="nucleotide sequence ID" value="XM_003107694.2"/>
</dbReference>
<dbReference type="InterPro" id="IPR019429">
    <property type="entry name" value="7TM_GPCR_serpentine_rcpt_Sri"/>
</dbReference>
<name>A0A6A5GSM1_CAERE</name>
<dbReference type="CTD" id="9828715"/>
<dbReference type="AlphaFoldDB" id="A0A6A5GSM1"/>